<evidence type="ECO:0000313" key="3">
    <source>
        <dbReference type="EMBL" id="AZQ44298.1"/>
    </source>
</evidence>
<dbReference type="GO" id="GO:0008080">
    <property type="term" value="F:N-acetyltransferase activity"/>
    <property type="evidence" value="ECO:0007669"/>
    <property type="project" value="InterPro"/>
</dbReference>
<dbReference type="Gene3D" id="3.40.630.30">
    <property type="match status" value="1"/>
</dbReference>
<dbReference type="EMBL" id="CP034549">
    <property type="protein sequence ID" value="AZQ44298.1"/>
    <property type="molecule type" value="Genomic_DNA"/>
</dbReference>
<dbReference type="Proteomes" id="UP000279600">
    <property type="component" value="Chromosome"/>
</dbReference>
<reference evidence="3 4" key="1">
    <citation type="submission" date="2018-12" db="EMBL/GenBank/DDBJ databases">
        <title>Complete genome of Nonlabens sp. MJ115.</title>
        <authorList>
            <person name="Choi H.S."/>
            <person name="Jung J."/>
        </authorList>
    </citation>
    <scope>NUCLEOTIDE SEQUENCE [LARGE SCALE GENOMIC DNA]</scope>
    <source>
        <strain evidence="3 4">MJ115</strain>
    </source>
</reference>
<dbReference type="AlphaFoldDB" id="A0A3S9MYR4"/>
<dbReference type="Pfam" id="PF00583">
    <property type="entry name" value="Acetyltransf_1"/>
    <property type="match status" value="1"/>
</dbReference>
<keyword evidence="1 3" id="KW-0808">Transferase</keyword>
<evidence type="ECO:0000259" key="2">
    <source>
        <dbReference type="PROSITE" id="PS51186"/>
    </source>
</evidence>
<dbReference type="KEGG" id="noj:EJ995_08640"/>
<evidence type="ECO:0000256" key="1">
    <source>
        <dbReference type="ARBA" id="ARBA00022679"/>
    </source>
</evidence>
<keyword evidence="4" id="KW-1185">Reference proteome</keyword>
<accession>A0A3S9MYR4</accession>
<sequence length="180" mass="21487">MKDSIIIYQNLQLERIFHKDHEQLLDLMMRIYRPVYQHLWFDDGSEYVYSQYNEEQLKTDLADSNAVYYFVNFNKQIVGIFRFIEAVMPSIKNTKAIKLLRLYLDPAVHGLGIGKELISWLIAYARKQNFDCIWLESMDSQQQAIQFYKKVGFEIDHAFVLDSPSMRSTYRGMYRMKLNL</sequence>
<dbReference type="InterPro" id="IPR000182">
    <property type="entry name" value="GNAT_dom"/>
</dbReference>
<dbReference type="PANTHER" id="PTHR13947">
    <property type="entry name" value="GNAT FAMILY N-ACETYLTRANSFERASE"/>
    <property type="match status" value="1"/>
</dbReference>
<dbReference type="InterPro" id="IPR016181">
    <property type="entry name" value="Acyl_CoA_acyltransferase"/>
</dbReference>
<dbReference type="PROSITE" id="PS51186">
    <property type="entry name" value="GNAT"/>
    <property type="match status" value="1"/>
</dbReference>
<dbReference type="SUPFAM" id="SSF55729">
    <property type="entry name" value="Acyl-CoA N-acyltransferases (Nat)"/>
    <property type="match status" value="1"/>
</dbReference>
<protein>
    <submittedName>
        <fullName evidence="3">GNAT family N-acetyltransferase</fullName>
    </submittedName>
</protein>
<feature type="domain" description="N-acetyltransferase" evidence="2">
    <location>
        <begin position="11"/>
        <end position="180"/>
    </location>
</feature>
<organism evidence="3 4">
    <name type="scientific">Nonlabens ponticola</name>
    <dbReference type="NCBI Taxonomy" id="2496866"/>
    <lineage>
        <taxon>Bacteria</taxon>
        <taxon>Pseudomonadati</taxon>
        <taxon>Bacteroidota</taxon>
        <taxon>Flavobacteriia</taxon>
        <taxon>Flavobacteriales</taxon>
        <taxon>Flavobacteriaceae</taxon>
        <taxon>Nonlabens</taxon>
    </lineage>
</organism>
<dbReference type="InterPro" id="IPR050769">
    <property type="entry name" value="NAT_camello-type"/>
</dbReference>
<proteinExistence type="predicted"/>
<dbReference type="CDD" id="cd04301">
    <property type="entry name" value="NAT_SF"/>
    <property type="match status" value="1"/>
</dbReference>
<name>A0A3S9MYR4_9FLAO</name>
<dbReference type="OrthoDB" id="9800604at2"/>
<evidence type="ECO:0000313" key="4">
    <source>
        <dbReference type="Proteomes" id="UP000279600"/>
    </source>
</evidence>
<gene>
    <name evidence="3" type="ORF">EJ995_08640</name>
</gene>
<dbReference type="PANTHER" id="PTHR13947:SF37">
    <property type="entry name" value="LD18367P"/>
    <property type="match status" value="1"/>
</dbReference>